<sequence length="107" mass="11494">MAVAATAHPCYPLDCVRVLSNVEPPPSGFGLQQPPRHHRVARSTADPCSPYLVVVLPPSISSMHVRQQPLPLRVECADTDLLSPDAMLSNFGKTPSPSLQLVLFSAP</sequence>
<protein>
    <submittedName>
        <fullName evidence="1">Uncharacterized protein</fullName>
    </submittedName>
</protein>
<proteinExistence type="evidence at transcript level"/>
<dbReference type="AlphaFoldDB" id="B6TVR9"/>
<evidence type="ECO:0000313" key="1">
    <source>
        <dbReference type="EMBL" id="ACG41202.1"/>
    </source>
</evidence>
<reference evidence="1" key="1">
    <citation type="journal article" date="2009" name="Plant Mol. Biol.">
        <title>Insights into corn genes derived from large-scale cDNA sequencing.</title>
        <authorList>
            <person name="Alexandrov N.N."/>
            <person name="Brover V.V."/>
            <person name="Freidin S."/>
            <person name="Troukhan M.E."/>
            <person name="Tatarinova T.V."/>
            <person name="Zhang H."/>
            <person name="Swaller T.J."/>
            <person name="Lu Y.P."/>
            <person name="Bouck J."/>
            <person name="Flavell R.B."/>
            <person name="Feldmann K.A."/>
        </authorList>
    </citation>
    <scope>NUCLEOTIDE SEQUENCE</scope>
</reference>
<organism evidence="1">
    <name type="scientific">Zea mays</name>
    <name type="common">Maize</name>
    <dbReference type="NCBI Taxonomy" id="4577"/>
    <lineage>
        <taxon>Eukaryota</taxon>
        <taxon>Viridiplantae</taxon>
        <taxon>Streptophyta</taxon>
        <taxon>Embryophyta</taxon>
        <taxon>Tracheophyta</taxon>
        <taxon>Spermatophyta</taxon>
        <taxon>Magnoliopsida</taxon>
        <taxon>Liliopsida</taxon>
        <taxon>Poales</taxon>
        <taxon>Poaceae</taxon>
        <taxon>PACMAD clade</taxon>
        <taxon>Panicoideae</taxon>
        <taxon>Andropogonodae</taxon>
        <taxon>Andropogoneae</taxon>
        <taxon>Tripsacinae</taxon>
        <taxon>Zea</taxon>
    </lineage>
</organism>
<accession>B6TVR9</accession>
<name>B6TVR9_MAIZE</name>
<dbReference type="EMBL" id="EU969084">
    <property type="protein sequence ID" value="ACG41202.1"/>
    <property type="molecule type" value="mRNA"/>
</dbReference>